<evidence type="ECO:0000313" key="7">
    <source>
        <dbReference type="Proteomes" id="UP001273505"/>
    </source>
</evidence>
<reference evidence="6 7" key="1">
    <citation type="submission" date="2023-11" db="EMBL/GenBank/DDBJ databases">
        <title>Gilvimarinus fulvus sp. nov., isolated from the surface of Kelp.</title>
        <authorList>
            <person name="Sun Y.Y."/>
            <person name="Gong Y."/>
            <person name="Du Z.J."/>
        </authorList>
    </citation>
    <scope>NUCLEOTIDE SEQUENCE [LARGE SCALE GENOMIC DNA]</scope>
    <source>
        <strain evidence="6 7">SDUM040013</strain>
    </source>
</reference>
<dbReference type="PANTHER" id="PTHR30537:SF21">
    <property type="entry name" value="HTH-TYPE TRANSCRIPTIONAL REGULATOR SINR-RELATED"/>
    <property type="match status" value="1"/>
</dbReference>
<dbReference type="EMBL" id="JAXAFO010000036">
    <property type="protein sequence ID" value="MDX6850980.1"/>
    <property type="molecule type" value="Genomic_DNA"/>
</dbReference>
<dbReference type="Pfam" id="PF03466">
    <property type="entry name" value="LysR_substrate"/>
    <property type="match status" value="1"/>
</dbReference>
<name>A0ABU4S1E8_9GAMM</name>
<dbReference type="PRINTS" id="PR00039">
    <property type="entry name" value="HTHLYSR"/>
</dbReference>
<organism evidence="6 7">
    <name type="scientific">Gilvimarinus gilvus</name>
    <dbReference type="NCBI Taxonomy" id="3058038"/>
    <lineage>
        <taxon>Bacteria</taxon>
        <taxon>Pseudomonadati</taxon>
        <taxon>Pseudomonadota</taxon>
        <taxon>Gammaproteobacteria</taxon>
        <taxon>Cellvibrionales</taxon>
        <taxon>Cellvibrionaceae</taxon>
        <taxon>Gilvimarinus</taxon>
    </lineage>
</organism>
<dbReference type="Gene3D" id="3.40.190.290">
    <property type="match status" value="1"/>
</dbReference>
<evidence type="ECO:0000259" key="5">
    <source>
        <dbReference type="PROSITE" id="PS50931"/>
    </source>
</evidence>
<evidence type="ECO:0000256" key="1">
    <source>
        <dbReference type="ARBA" id="ARBA00009437"/>
    </source>
</evidence>
<dbReference type="InterPro" id="IPR058163">
    <property type="entry name" value="LysR-type_TF_proteobact-type"/>
</dbReference>
<evidence type="ECO:0000256" key="3">
    <source>
        <dbReference type="ARBA" id="ARBA00023125"/>
    </source>
</evidence>
<dbReference type="RefSeq" id="WP_302724232.1">
    <property type="nucleotide sequence ID" value="NZ_JAULRU010000783.1"/>
</dbReference>
<dbReference type="InterPro" id="IPR036390">
    <property type="entry name" value="WH_DNA-bd_sf"/>
</dbReference>
<dbReference type="SUPFAM" id="SSF46785">
    <property type="entry name" value="Winged helix' DNA-binding domain"/>
    <property type="match status" value="1"/>
</dbReference>
<keyword evidence="7" id="KW-1185">Reference proteome</keyword>
<keyword evidence="3" id="KW-0238">DNA-binding</keyword>
<gene>
    <name evidence="6" type="ORF">SCD92_16510</name>
</gene>
<dbReference type="PANTHER" id="PTHR30537">
    <property type="entry name" value="HTH-TYPE TRANSCRIPTIONAL REGULATOR"/>
    <property type="match status" value="1"/>
</dbReference>
<dbReference type="Pfam" id="PF00126">
    <property type="entry name" value="HTH_1"/>
    <property type="match status" value="1"/>
</dbReference>
<feature type="domain" description="HTH lysR-type" evidence="5">
    <location>
        <begin position="6"/>
        <end position="63"/>
    </location>
</feature>
<protein>
    <submittedName>
        <fullName evidence="6">LysR family transcriptional regulator</fullName>
    </submittedName>
</protein>
<keyword evidence="2" id="KW-0805">Transcription regulation</keyword>
<dbReference type="Gene3D" id="1.10.10.10">
    <property type="entry name" value="Winged helix-like DNA-binding domain superfamily/Winged helix DNA-binding domain"/>
    <property type="match status" value="1"/>
</dbReference>
<dbReference type="InterPro" id="IPR005119">
    <property type="entry name" value="LysR_subst-bd"/>
</dbReference>
<dbReference type="Proteomes" id="UP001273505">
    <property type="component" value="Unassembled WGS sequence"/>
</dbReference>
<evidence type="ECO:0000313" key="6">
    <source>
        <dbReference type="EMBL" id="MDX6850980.1"/>
    </source>
</evidence>
<accession>A0ABU4S1E8</accession>
<evidence type="ECO:0000256" key="2">
    <source>
        <dbReference type="ARBA" id="ARBA00023015"/>
    </source>
</evidence>
<comment type="similarity">
    <text evidence="1">Belongs to the LysR transcriptional regulatory family.</text>
</comment>
<keyword evidence="4" id="KW-0804">Transcription</keyword>
<sequence>MHINQISLSQLRQFIVVAQRGSFSRAADELAMSAPAVTNAIKKLETELGARLLERTTRTVRLTEAGEDFYQHCLQATLQLQTGLDNLQLCQNTLGGNIRISAPADLARTLLSQWLQEFVQTHPNIRFDLTVTDTVTNLYQAPVDLAIRYTTPQDSGLIARELFPARRVACASPAYIEQFGSPKTPDELTQHRCLTYKVSNQPDCHWSFSQNGQEHGVSIQPFAVFDDSSLARQWAIDGLGIVYKSELDVRNDIQSGLLRPILGDFTGQASPLFLVHPSRLHTRRLTTLAEFLQARFSTLK</sequence>
<evidence type="ECO:0000256" key="4">
    <source>
        <dbReference type="ARBA" id="ARBA00023163"/>
    </source>
</evidence>
<comment type="caution">
    <text evidence="6">The sequence shown here is derived from an EMBL/GenBank/DDBJ whole genome shotgun (WGS) entry which is preliminary data.</text>
</comment>
<dbReference type="SUPFAM" id="SSF53850">
    <property type="entry name" value="Periplasmic binding protein-like II"/>
    <property type="match status" value="1"/>
</dbReference>
<dbReference type="InterPro" id="IPR036388">
    <property type="entry name" value="WH-like_DNA-bd_sf"/>
</dbReference>
<dbReference type="InterPro" id="IPR000847">
    <property type="entry name" value="LysR_HTH_N"/>
</dbReference>
<dbReference type="PROSITE" id="PS50931">
    <property type="entry name" value="HTH_LYSR"/>
    <property type="match status" value="1"/>
</dbReference>
<proteinExistence type="inferred from homology"/>
<dbReference type="CDD" id="cd08422">
    <property type="entry name" value="PBP2_CrgA_like"/>
    <property type="match status" value="1"/>
</dbReference>